<sequence length="342" mass="37936">MFRHNCFLIFFVLLLSSASYAEKISIFGTIQNGTTRGIGKADSIRMMALQGAMVPLSEIGPQSGKFRFPEMDLPEGAPILLQVQYQGVNYNKMIPPTTMFRTSPQEITVYDTGANRKQVSIKSLMQVMREKKGLRVFKLFLIDNASNPPKSYDSKSGGALEYSVAKEATEIMAQLQQPGSKMAIPLGVPEGPNGGKILDRAILPGSSELQVSYLIPNSQHSFSERMLIESENGKYPIFVKPQDMEVITNEKTPVVKLDKDVPKGLSAYVLNALEFGTVVEFRFRGGKALPSMANSPNPEIWNGSILTSWDLSLFAVIGFLGLLFTLSFIFVYRKQTERKNNL</sequence>
<dbReference type="BioCyc" id="LBIF456481:LEPBI_RS14510-MONOMER"/>
<proteinExistence type="predicted"/>
<dbReference type="Proteomes" id="UP000001847">
    <property type="component" value="Chromosome I"/>
</dbReference>
<evidence type="ECO:0008006" key="5">
    <source>
        <dbReference type="Google" id="ProtNLM"/>
    </source>
</evidence>
<dbReference type="KEGG" id="lbi:LEPBI_I2962"/>
<keyword evidence="1" id="KW-1133">Transmembrane helix</keyword>
<reference evidence="3 4" key="1">
    <citation type="journal article" date="2008" name="PLoS ONE">
        <title>Genome sequence of the saprophyte Leptospira biflexa provides insights into the evolution of Leptospira and the pathogenesis of leptospirosis.</title>
        <authorList>
            <person name="Picardeau M."/>
            <person name="Bulach D.M."/>
            <person name="Bouchier C."/>
            <person name="Zuerner R.L."/>
            <person name="Zidane N."/>
            <person name="Wilson P.J."/>
            <person name="Creno S."/>
            <person name="Kuczek E.S."/>
            <person name="Bommezzadri S."/>
            <person name="Davis J.C."/>
            <person name="McGrath A."/>
            <person name="Johnson M.J."/>
            <person name="Boursaux-Eude C."/>
            <person name="Seemann T."/>
            <person name="Rouy Z."/>
            <person name="Coppel R.L."/>
            <person name="Rood J.I."/>
            <person name="Lajus A."/>
            <person name="Davies J.K."/>
            <person name="Medigue C."/>
            <person name="Adler B."/>
        </authorList>
    </citation>
    <scope>NUCLEOTIDE SEQUENCE [LARGE SCALE GENOMIC DNA]</scope>
    <source>
        <strain evidence="4">Patoc 1 / ATCC 23582 / Paris</strain>
    </source>
</reference>
<evidence type="ECO:0000313" key="3">
    <source>
        <dbReference type="EMBL" id="ABZ99030.1"/>
    </source>
</evidence>
<organism evidence="3 4">
    <name type="scientific">Leptospira biflexa serovar Patoc (strain Patoc 1 / ATCC 23582 / Paris)</name>
    <dbReference type="NCBI Taxonomy" id="456481"/>
    <lineage>
        <taxon>Bacteria</taxon>
        <taxon>Pseudomonadati</taxon>
        <taxon>Spirochaetota</taxon>
        <taxon>Spirochaetia</taxon>
        <taxon>Leptospirales</taxon>
        <taxon>Leptospiraceae</taxon>
        <taxon>Leptospira</taxon>
    </lineage>
</organism>
<feature type="signal peptide" evidence="2">
    <location>
        <begin position="1"/>
        <end position="21"/>
    </location>
</feature>
<keyword evidence="1" id="KW-0472">Membrane</keyword>
<keyword evidence="4" id="KW-1185">Reference proteome</keyword>
<gene>
    <name evidence="3" type="ordered locus">LEPBI_I2962</name>
</gene>
<protein>
    <recommendedName>
        <fullName evidence="5">Carboxypeptidase regulatory-like domain-containing protein</fullName>
    </recommendedName>
</protein>
<dbReference type="OrthoDB" id="339986at2"/>
<dbReference type="RefSeq" id="WP_012389888.1">
    <property type="nucleotide sequence ID" value="NC_010602.1"/>
</dbReference>
<evidence type="ECO:0000256" key="1">
    <source>
        <dbReference type="SAM" id="Phobius"/>
    </source>
</evidence>
<evidence type="ECO:0000313" key="4">
    <source>
        <dbReference type="Proteomes" id="UP000001847"/>
    </source>
</evidence>
<feature type="transmembrane region" description="Helical" evidence="1">
    <location>
        <begin position="311"/>
        <end position="332"/>
    </location>
</feature>
<feature type="chain" id="PRO_5002755492" description="Carboxypeptidase regulatory-like domain-containing protein" evidence="2">
    <location>
        <begin position="22"/>
        <end position="342"/>
    </location>
</feature>
<dbReference type="AlphaFoldDB" id="B0SP18"/>
<dbReference type="HOGENOM" id="CLU_836242_0_0_12"/>
<accession>B0SP18</accession>
<dbReference type="STRING" id="456481.LEPBI_I2962"/>
<keyword evidence="2" id="KW-0732">Signal</keyword>
<evidence type="ECO:0000256" key="2">
    <source>
        <dbReference type="SAM" id="SignalP"/>
    </source>
</evidence>
<name>B0SP18_LEPBP</name>
<keyword evidence="1" id="KW-0812">Transmembrane</keyword>
<dbReference type="EMBL" id="CP000786">
    <property type="protein sequence ID" value="ABZ99030.1"/>
    <property type="molecule type" value="Genomic_DNA"/>
</dbReference>